<dbReference type="InterPro" id="IPR040054">
    <property type="entry name" value="MRPS18B"/>
</dbReference>
<protein>
    <recommendedName>
        <fullName evidence="9">Small ribosomal subunit protein mS40</fullName>
    </recommendedName>
    <alternativeName>
        <fullName evidence="8">28S ribosomal protein S18-2, mitochondrial</fullName>
    </alternativeName>
    <alternativeName>
        <fullName evidence="10">28S ribosomal protein S18b, mitochondrial</fullName>
    </alternativeName>
</protein>
<gene>
    <name evidence="12" type="ORF">DGAL_LOCUS7985</name>
</gene>
<evidence type="ECO:0000256" key="10">
    <source>
        <dbReference type="ARBA" id="ARBA00035515"/>
    </source>
</evidence>
<evidence type="ECO:0000256" key="8">
    <source>
        <dbReference type="ARBA" id="ARBA00032055"/>
    </source>
</evidence>
<comment type="similarity">
    <text evidence="2">Belongs to the bacterial ribosomal protein bS18 family. Mitochondrion-specific ribosomal protein mS40 subfamily.</text>
</comment>
<keyword evidence="13" id="KW-1185">Reference proteome</keyword>
<organism evidence="12 13">
    <name type="scientific">Daphnia galeata</name>
    <dbReference type="NCBI Taxonomy" id="27404"/>
    <lineage>
        <taxon>Eukaryota</taxon>
        <taxon>Metazoa</taxon>
        <taxon>Ecdysozoa</taxon>
        <taxon>Arthropoda</taxon>
        <taxon>Crustacea</taxon>
        <taxon>Branchiopoda</taxon>
        <taxon>Diplostraca</taxon>
        <taxon>Cladocera</taxon>
        <taxon>Anomopoda</taxon>
        <taxon>Daphniidae</taxon>
        <taxon>Daphnia</taxon>
    </lineage>
</organism>
<dbReference type="FunFam" id="4.10.640.10:FF:000008">
    <property type="entry name" value="28S ribosomal protein S18b, mitochondrial"/>
    <property type="match status" value="1"/>
</dbReference>
<dbReference type="PANTHER" id="PTHR13329">
    <property type="entry name" value="MITOCHONDRIAL RIBOSOMAL PROTEIN S18B"/>
    <property type="match status" value="1"/>
</dbReference>
<evidence type="ECO:0000256" key="3">
    <source>
        <dbReference type="ARBA" id="ARBA00022553"/>
    </source>
</evidence>
<keyword evidence="11" id="KW-0732">Signal</keyword>
<evidence type="ECO:0000313" key="13">
    <source>
        <dbReference type="Proteomes" id="UP000789390"/>
    </source>
</evidence>
<dbReference type="GO" id="GO:0032543">
    <property type="term" value="P:mitochondrial translation"/>
    <property type="evidence" value="ECO:0007669"/>
    <property type="project" value="InterPro"/>
</dbReference>
<keyword evidence="6" id="KW-0496">Mitochondrion</keyword>
<dbReference type="PANTHER" id="PTHR13329:SF2">
    <property type="entry name" value="SMALL RIBOSOMAL SUBUNIT PROTEIN MS40"/>
    <property type="match status" value="1"/>
</dbReference>
<dbReference type="InterPro" id="IPR036870">
    <property type="entry name" value="Ribosomal_bS18_sf"/>
</dbReference>
<dbReference type="OrthoDB" id="21463at2759"/>
<dbReference type="Gene3D" id="4.10.640.10">
    <property type="entry name" value="Ribosomal protein S18"/>
    <property type="match status" value="1"/>
</dbReference>
<dbReference type="InterPro" id="IPR001648">
    <property type="entry name" value="Ribosomal_bS18"/>
</dbReference>
<feature type="chain" id="PRO_5035181263" description="Small ribosomal subunit protein mS40" evidence="11">
    <location>
        <begin position="23"/>
        <end position="210"/>
    </location>
</feature>
<keyword evidence="5" id="KW-0689">Ribosomal protein</keyword>
<name>A0A8J2RNR7_9CRUS</name>
<sequence>MTTKIVLSRCFSLLALRQSVFTASPKYVNNSPMLLTTEGTRSSFARSFAVTPNDETSPESNSEELIVDQKNASKMRSRIIPVETSMKYLKSKGYSSTYGEDPVWVRYRRNFKGQFAPKTRKTCIRQEKISTGNPCPICRDEYLILDYRNVELLKQFISPFNGAILPTEKTGLCQHKHRELVVAIIKAKDYGLIKFDVPSREYEYSDYQKS</sequence>
<evidence type="ECO:0000256" key="11">
    <source>
        <dbReference type="SAM" id="SignalP"/>
    </source>
</evidence>
<evidence type="ECO:0000256" key="2">
    <source>
        <dbReference type="ARBA" id="ARBA00006136"/>
    </source>
</evidence>
<dbReference type="GO" id="GO:0005763">
    <property type="term" value="C:mitochondrial small ribosomal subunit"/>
    <property type="evidence" value="ECO:0007669"/>
    <property type="project" value="UniProtKB-ARBA"/>
</dbReference>
<evidence type="ECO:0000256" key="4">
    <source>
        <dbReference type="ARBA" id="ARBA00022946"/>
    </source>
</evidence>
<dbReference type="GO" id="GO:0003735">
    <property type="term" value="F:structural constituent of ribosome"/>
    <property type="evidence" value="ECO:0007669"/>
    <property type="project" value="InterPro"/>
</dbReference>
<comment type="caution">
    <text evidence="12">The sequence shown here is derived from an EMBL/GenBank/DDBJ whole genome shotgun (WGS) entry which is preliminary data.</text>
</comment>
<evidence type="ECO:0000256" key="5">
    <source>
        <dbReference type="ARBA" id="ARBA00022980"/>
    </source>
</evidence>
<keyword evidence="4" id="KW-0809">Transit peptide</keyword>
<keyword evidence="7" id="KW-0687">Ribonucleoprotein</keyword>
<evidence type="ECO:0000256" key="7">
    <source>
        <dbReference type="ARBA" id="ARBA00023274"/>
    </source>
</evidence>
<dbReference type="SUPFAM" id="SSF46911">
    <property type="entry name" value="Ribosomal protein S18"/>
    <property type="match status" value="1"/>
</dbReference>
<evidence type="ECO:0000256" key="6">
    <source>
        <dbReference type="ARBA" id="ARBA00023128"/>
    </source>
</evidence>
<comment type="subcellular location">
    <subcellularLocation>
        <location evidence="1">Mitochondrion</location>
    </subcellularLocation>
</comment>
<keyword evidence="3" id="KW-0597">Phosphoprotein</keyword>
<evidence type="ECO:0000256" key="1">
    <source>
        <dbReference type="ARBA" id="ARBA00004173"/>
    </source>
</evidence>
<dbReference type="EMBL" id="CAKKLH010000168">
    <property type="protein sequence ID" value="CAH0105029.1"/>
    <property type="molecule type" value="Genomic_DNA"/>
</dbReference>
<evidence type="ECO:0000256" key="9">
    <source>
        <dbReference type="ARBA" id="ARBA00035130"/>
    </source>
</evidence>
<evidence type="ECO:0000313" key="12">
    <source>
        <dbReference type="EMBL" id="CAH0105029.1"/>
    </source>
</evidence>
<feature type="signal peptide" evidence="11">
    <location>
        <begin position="1"/>
        <end position="22"/>
    </location>
</feature>
<dbReference type="Pfam" id="PF01084">
    <property type="entry name" value="Ribosomal_S18"/>
    <property type="match status" value="1"/>
</dbReference>
<dbReference type="AlphaFoldDB" id="A0A8J2RNR7"/>
<reference evidence="12" key="1">
    <citation type="submission" date="2021-11" db="EMBL/GenBank/DDBJ databases">
        <authorList>
            <person name="Schell T."/>
        </authorList>
    </citation>
    <scope>NUCLEOTIDE SEQUENCE</scope>
    <source>
        <strain evidence="12">M5</strain>
    </source>
</reference>
<dbReference type="Proteomes" id="UP000789390">
    <property type="component" value="Unassembled WGS sequence"/>
</dbReference>
<proteinExistence type="inferred from homology"/>
<accession>A0A8J2RNR7</accession>